<dbReference type="EMBL" id="GBXM01088903">
    <property type="protein sequence ID" value="JAH19674.1"/>
    <property type="molecule type" value="Transcribed_RNA"/>
</dbReference>
<evidence type="ECO:0000313" key="1">
    <source>
        <dbReference type="EMBL" id="JAH19674.1"/>
    </source>
</evidence>
<sequence length="32" mass="3974">MDENLNMQSTKIVLVNYLHYRLKKDFHHVWSL</sequence>
<reference evidence="1" key="2">
    <citation type="journal article" date="2015" name="Fish Shellfish Immunol.">
        <title>Early steps in the European eel (Anguilla anguilla)-Vibrio vulnificus interaction in the gills: Role of the RtxA13 toxin.</title>
        <authorList>
            <person name="Callol A."/>
            <person name="Pajuelo D."/>
            <person name="Ebbesson L."/>
            <person name="Teles M."/>
            <person name="MacKenzie S."/>
            <person name="Amaro C."/>
        </authorList>
    </citation>
    <scope>NUCLEOTIDE SEQUENCE</scope>
</reference>
<name>A0A0E9QS45_ANGAN</name>
<dbReference type="AlphaFoldDB" id="A0A0E9QS45"/>
<protein>
    <submittedName>
        <fullName evidence="1">Uncharacterized protein</fullName>
    </submittedName>
</protein>
<proteinExistence type="predicted"/>
<reference evidence="1" key="1">
    <citation type="submission" date="2014-11" db="EMBL/GenBank/DDBJ databases">
        <authorList>
            <person name="Amaro Gonzalez C."/>
        </authorList>
    </citation>
    <scope>NUCLEOTIDE SEQUENCE</scope>
</reference>
<organism evidence="1">
    <name type="scientific">Anguilla anguilla</name>
    <name type="common">European freshwater eel</name>
    <name type="synonym">Muraena anguilla</name>
    <dbReference type="NCBI Taxonomy" id="7936"/>
    <lineage>
        <taxon>Eukaryota</taxon>
        <taxon>Metazoa</taxon>
        <taxon>Chordata</taxon>
        <taxon>Craniata</taxon>
        <taxon>Vertebrata</taxon>
        <taxon>Euteleostomi</taxon>
        <taxon>Actinopterygii</taxon>
        <taxon>Neopterygii</taxon>
        <taxon>Teleostei</taxon>
        <taxon>Anguilliformes</taxon>
        <taxon>Anguillidae</taxon>
        <taxon>Anguilla</taxon>
    </lineage>
</organism>
<accession>A0A0E9QS45</accession>